<name>A0A0B6ZPK9_9EUPU</name>
<gene>
    <name evidence="1" type="primary">ORF73682</name>
</gene>
<dbReference type="PANTHER" id="PTHR14944:SF2">
    <property type="entry name" value="RPA-RELATED PROTEIN RADX"/>
    <property type="match status" value="1"/>
</dbReference>
<reference evidence="1" key="1">
    <citation type="submission" date="2014-12" db="EMBL/GenBank/DDBJ databases">
        <title>Insight into the proteome of Arion vulgaris.</title>
        <authorList>
            <person name="Aradska J."/>
            <person name="Bulat T."/>
            <person name="Smidak R."/>
            <person name="Sarate P."/>
            <person name="Gangsoo J."/>
            <person name="Sialana F."/>
            <person name="Bilban M."/>
            <person name="Lubec G."/>
        </authorList>
    </citation>
    <scope>NUCLEOTIDE SEQUENCE</scope>
    <source>
        <tissue evidence="1">Skin</tissue>
    </source>
</reference>
<protein>
    <submittedName>
        <fullName evidence="1">Uncharacterized protein</fullName>
    </submittedName>
</protein>
<sequence>GSLFFLKNFCLKKSIQQKTKSFFDPPKGTVMFPYELSLNIHHPAAEVKLVTCDSDDDIKSLHFPLLESCFMTRRNLISVPDFSNVDVAGLVTYVGRVEREPIRGSASAQEDSGAFYYRRWVHLSDTSLSDPIIALIYSGDQKDTFLSLKPGHYLLCRHILTNQRLDELISSGQKRHGWLTTTANSRLYVFKPSNTEKLPESLVDIVKTSIPQHPSDYKDLYREGGFFRYPPFSFSLESLQKSNSKVLELIVPSNQWKDKFNRMTWRECNQLAVHASFVSLMLTKVKKINAVRCSPRKKIHLDESADTSVLLGSGNIDTNHLGSTQTEDIFELWPSTPTGNSSKSHSALVIKWQGLGDHVILNTIKPFALNTIGKIDNFSHLVSGLYDSDLGLIDSVRSELTKEEITIVTKSAQSLVDCKFFLLLDVYTNSHNRQLVVLNRAFHI</sequence>
<feature type="non-terminal residue" evidence="1">
    <location>
        <position position="1"/>
    </location>
</feature>
<dbReference type="EMBL" id="HACG01023462">
    <property type="protein sequence ID" value="CEK70327.1"/>
    <property type="molecule type" value="Transcribed_RNA"/>
</dbReference>
<accession>A0A0B6ZPK9</accession>
<proteinExistence type="predicted"/>
<evidence type="ECO:0000313" key="1">
    <source>
        <dbReference type="EMBL" id="CEK70327.1"/>
    </source>
</evidence>
<dbReference type="InterPro" id="IPR040893">
    <property type="entry name" value="RADX"/>
</dbReference>
<dbReference type="Pfam" id="PF17659">
    <property type="entry name" value="RADX"/>
    <property type="match status" value="1"/>
</dbReference>
<organism evidence="1">
    <name type="scientific">Arion vulgaris</name>
    <dbReference type="NCBI Taxonomy" id="1028688"/>
    <lineage>
        <taxon>Eukaryota</taxon>
        <taxon>Metazoa</taxon>
        <taxon>Spiralia</taxon>
        <taxon>Lophotrochozoa</taxon>
        <taxon>Mollusca</taxon>
        <taxon>Gastropoda</taxon>
        <taxon>Heterobranchia</taxon>
        <taxon>Euthyneura</taxon>
        <taxon>Panpulmonata</taxon>
        <taxon>Eupulmonata</taxon>
        <taxon>Stylommatophora</taxon>
        <taxon>Helicina</taxon>
        <taxon>Arionoidea</taxon>
        <taxon>Arionidae</taxon>
        <taxon>Arion</taxon>
    </lineage>
</organism>
<dbReference type="GO" id="GO:0003697">
    <property type="term" value="F:single-stranded DNA binding"/>
    <property type="evidence" value="ECO:0007669"/>
    <property type="project" value="InterPro"/>
</dbReference>
<dbReference type="AlphaFoldDB" id="A0A0B6ZPK9"/>
<dbReference type="PANTHER" id="PTHR14944">
    <property type="entry name" value="RPA-RELATED PROTEIN RADX"/>
    <property type="match status" value="1"/>
</dbReference>